<evidence type="ECO:0000256" key="17">
    <source>
        <dbReference type="PIRSR" id="PIRSR601548-3"/>
    </source>
</evidence>
<keyword evidence="6 22" id="KW-0378">Hydrolase</keyword>
<dbReference type="GO" id="GO:0005886">
    <property type="term" value="C:plasma membrane"/>
    <property type="evidence" value="ECO:0007669"/>
    <property type="project" value="TreeGrafter"/>
</dbReference>
<feature type="disulfide bond" evidence="18">
    <location>
        <begin position="495"/>
        <end position="507"/>
    </location>
</feature>
<feature type="active site" description="Proton acceptor 2" evidence="15">
    <location>
        <position position="341"/>
    </location>
</feature>
<feature type="binding site" evidence="17">
    <location>
        <position position="340"/>
    </location>
    <ligand>
        <name>Zn(2+)</name>
        <dbReference type="ChEBI" id="CHEBI:29105"/>
        <label>1</label>
        <note>catalytic</note>
    </ligand>
</feature>
<feature type="glycosylation site" description="N-linked (GlcNAc...) asparagine" evidence="19">
    <location>
        <position position="459"/>
    </location>
</feature>
<comment type="caution">
    <text evidence="21">Lacks conserved residue(s) required for the propagation of feature annotation.</text>
</comment>
<dbReference type="GO" id="GO:0004180">
    <property type="term" value="F:carboxypeptidase activity"/>
    <property type="evidence" value="ECO:0007669"/>
    <property type="project" value="UniProtKB-KW"/>
</dbReference>
<keyword evidence="4 17" id="KW-0479">Metal-binding</keyword>
<dbReference type="AlphaFoldDB" id="A0A9Q0RSX8"/>
<comment type="cofactor">
    <cofactor evidence="22">
        <name>Zn(2+)</name>
        <dbReference type="ChEBI" id="CHEBI:29105"/>
    </cofactor>
    <text evidence="22">Binds 1 zinc ion per subunit.</text>
</comment>
<keyword evidence="24" id="KW-1185">Reference proteome</keyword>
<keyword evidence="5" id="KW-0732">Signal</keyword>
<dbReference type="GO" id="GO:0006508">
    <property type="term" value="P:proteolysis"/>
    <property type="evidence" value="ECO:0007669"/>
    <property type="project" value="UniProtKB-KW"/>
</dbReference>
<evidence type="ECO:0000256" key="10">
    <source>
        <dbReference type="ARBA" id="ARBA00023180"/>
    </source>
</evidence>
<evidence type="ECO:0000256" key="15">
    <source>
        <dbReference type="PIRSR" id="PIRSR601548-11"/>
    </source>
</evidence>
<dbReference type="PRINTS" id="PR00791">
    <property type="entry name" value="PEPDIPTASEA"/>
</dbReference>
<evidence type="ECO:0000256" key="5">
    <source>
        <dbReference type="ARBA" id="ARBA00022729"/>
    </source>
</evidence>
<keyword evidence="9 18" id="KW-1015">Disulfide bond</keyword>
<dbReference type="InterPro" id="IPR001548">
    <property type="entry name" value="Peptidase_M2"/>
</dbReference>
<dbReference type="OMA" id="VYYHNYM"/>
<feature type="active site" description="Proton acceptor 1" evidence="13">
    <location>
        <position position="341"/>
    </location>
</feature>
<dbReference type="FunFam" id="1.10.1370.30:FF:000004">
    <property type="entry name" value="Angiotensin-converting enzyme"/>
    <property type="match status" value="1"/>
</dbReference>
<feature type="binding site" evidence="17">
    <location>
        <position position="368"/>
    </location>
    <ligand>
        <name>Zn(2+)</name>
        <dbReference type="ChEBI" id="CHEBI:29105"/>
        <label>1</label>
        <note>catalytic</note>
    </ligand>
</feature>
<comment type="catalytic activity">
    <reaction evidence="11">
        <text>Release of a C-terminal dipeptide, oligopeptide-|-Xaa-Yaa, when Xaa is not Pro, and Yaa is neither Asp nor Glu. Thus, conversion of angiotensin I to angiotensin II, with increase in vasoconstrictor activity, but no action on angiotensin II.</text>
        <dbReference type="EC" id="3.4.15.1"/>
    </reaction>
</comment>
<dbReference type="GO" id="GO:0046872">
    <property type="term" value="F:metal ion binding"/>
    <property type="evidence" value="ECO:0007669"/>
    <property type="project" value="UniProtKB-KW"/>
</dbReference>
<feature type="glycosylation site" description="N-linked (GlcNAc...) asparagine; partial" evidence="14">
    <location>
        <position position="110"/>
    </location>
</feature>
<evidence type="ECO:0000256" key="9">
    <source>
        <dbReference type="ARBA" id="ARBA00023157"/>
    </source>
</evidence>
<name>A0A9Q0RSX8_BLOTA</name>
<feature type="binding site" evidence="20">
    <location>
        <position position="368"/>
    </location>
    <ligand>
        <name>Zn(2+)</name>
        <dbReference type="ChEBI" id="CHEBI:29105"/>
        <label>2</label>
        <note>catalytic</note>
    </ligand>
</feature>
<feature type="disulfide bond" evidence="18 21">
    <location>
        <begin position="309"/>
        <end position="327"/>
    </location>
</feature>
<evidence type="ECO:0000313" key="24">
    <source>
        <dbReference type="Proteomes" id="UP001142055"/>
    </source>
</evidence>
<dbReference type="EC" id="3.4.-.-" evidence="22"/>
<dbReference type="Gene3D" id="1.10.1370.30">
    <property type="match status" value="1"/>
</dbReference>
<comment type="similarity">
    <text evidence="1 21 22">Belongs to the peptidase M2 family.</text>
</comment>
<dbReference type="Pfam" id="PF01401">
    <property type="entry name" value="Peptidase_M2"/>
    <property type="match status" value="1"/>
</dbReference>
<dbReference type="PROSITE" id="PS52011">
    <property type="entry name" value="PEPTIDASE_M2"/>
    <property type="match status" value="1"/>
</dbReference>
<comment type="caution">
    <text evidence="23">The sequence shown here is derived from an EMBL/GenBank/DDBJ whole genome shotgun (WGS) entry which is preliminary data.</text>
</comment>
<evidence type="ECO:0000256" key="20">
    <source>
        <dbReference type="PIRSR" id="PIRSR601548-8"/>
    </source>
</evidence>
<dbReference type="Proteomes" id="UP001142055">
    <property type="component" value="Chromosome 1"/>
</dbReference>
<protein>
    <recommendedName>
        <fullName evidence="12 22">Angiotensin-converting enzyme</fullName>
        <ecNumber evidence="22">3.4.-.-</ecNumber>
    </recommendedName>
</protein>
<evidence type="ECO:0000256" key="2">
    <source>
        <dbReference type="ARBA" id="ARBA00022645"/>
    </source>
</evidence>
<feature type="binding site" evidence="17">
    <location>
        <position position="344"/>
    </location>
    <ligand>
        <name>Zn(2+)</name>
        <dbReference type="ChEBI" id="CHEBI:29105"/>
        <label>1</label>
        <note>catalytic</note>
    </ligand>
</feature>
<sequence length="583" mass="68370">MNKLNDVLEKLNTAQVNASWIFNTNITNYNEEQLLKETSKYNKEQKAIWQEIQKFSNYKQYQDPALRRQLEKLSVLGIAALDSNESQKFINISTEMERIYSSASVCLPRNGSLKCGLELEPDLSNIMATSRDYNLLRETWLRWRDSAGRPIRNLYLEYIRLGNKAAIKNGFKTLDDLWLFPWETPDFKQQIEQLWQEVMPYYQKFHAYVRMKLRKFYGAERMPNDGTIPAHILGNMWAQSWTNIFDVVAPYPGKKSLDVSETMRAQNYTALRMVQLSDKFFTDLGLIPMPGPFWRESMINKPTDRKVVCHASAWDFYNRKDFRIKMCTNVNMEDLITVHHEMGHIQYYLQYKNQPVTFREGANPGFHEAIGDLLALSVSTPKHLSKINLLSDYEEDHELTLNHQMQMALQKVSFLPFGYLMDAWRWDLFSGKASKNEMNRHWWMYRLKLQGVSPPVKRNETDFDAGAKFHVPASVEYIRYFVSFIIQFQFHKSLCDIAQPNVPLHQCDIDGNQEAGQRLAKALALGSSQEWPKTMEMMTGSRNMSAKPLIEYFNPLWKYIDEQIKNENVGWNFNVNQYMENNL</sequence>
<accession>A0A9Q0RSX8</accession>
<evidence type="ECO:0000256" key="8">
    <source>
        <dbReference type="ARBA" id="ARBA00023049"/>
    </source>
</evidence>
<keyword evidence="8 22" id="KW-0482">Metalloprotease</keyword>
<keyword evidence="10 14" id="KW-0325">Glycoprotein</keyword>
<dbReference type="PANTHER" id="PTHR10514:SF27">
    <property type="entry name" value="ANGIOTENSIN-CONVERTING ENZYME"/>
    <property type="match status" value="1"/>
</dbReference>
<evidence type="ECO:0000256" key="3">
    <source>
        <dbReference type="ARBA" id="ARBA00022670"/>
    </source>
</evidence>
<dbReference type="EMBL" id="JAPWDV010000001">
    <property type="protein sequence ID" value="KAJ6225294.1"/>
    <property type="molecule type" value="Genomic_DNA"/>
</dbReference>
<feature type="active site" description="Proton donor 1" evidence="13">
    <location>
        <position position="470"/>
    </location>
</feature>
<evidence type="ECO:0000256" key="12">
    <source>
        <dbReference type="ARBA" id="ARBA00039858"/>
    </source>
</evidence>
<evidence type="ECO:0000256" key="1">
    <source>
        <dbReference type="ARBA" id="ARBA00008139"/>
    </source>
</evidence>
<feature type="active site" description="Proton donor 2" evidence="15">
    <location>
        <position position="470"/>
    </location>
</feature>
<dbReference type="SUPFAM" id="SSF55486">
    <property type="entry name" value="Metalloproteases ('zincins'), catalytic domain"/>
    <property type="match status" value="1"/>
</dbReference>
<evidence type="ECO:0000256" key="6">
    <source>
        <dbReference type="ARBA" id="ARBA00022801"/>
    </source>
</evidence>
<evidence type="ECO:0000256" key="16">
    <source>
        <dbReference type="PIRSR" id="PIRSR601548-2"/>
    </source>
</evidence>
<evidence type="ECO:0000256" key="18">
    <source>
        <dbReference type="PIRSR" id="PIRSR601548-4"/>
    </source>
</evidence>
<dbReference type="PANTHER" id="PTHR10514">
    <property type="entry name" value="ANGIOTENSIN-CONVERTING ENZYME"/>
    <property type="match status" value="1"/>
</dbReference>
<proteinExistence type="inferred from homology"/>
<evidence type="ECO:0000256" key="11">
    <source>
        <dbReference type="ARBA" id="ARBA00036868"/>
    </source>
</evidence>
<evidence type="ECO:0000256" key="7">
    <source>
        <dbReference type="ARBA" id="ARBA00022833"/>
    </source>
</evidence>
<evidence type="ECO:0000256" key="14">
    <source>
        <dbReference type="PIRSR" id="PIRSR601548-10"/>
    </source>
</evidence>
<evidence type="ECO:0000256" key="13">
    <source>
        <dbReference type="PIRSR" id="PIRSR601548-1"/>
    </source>
</evidence>
<gene>
    <name evidence="23" type="ORF">RDWZM_003839</name>
</gene>
<evidence type="ECO:0000256" key="19">
    <source>
        <dbReference type="PIRSR" id="PIRSR601548-5"/>
    </source>
</evidence>
<dbReference type="GO" id="GO:0008241">
    <property type="term" value="F:peptidyl-dipeptidase activity"/>
    <property type="evidence" value="ECO:0007669"/>
    <property type="project" value="UniProtKB-EC"/>
</dbReference>
<keyword evidence="2 22" id="KW-0121">Carboxypeptidase</keyword>
<feature type="binding site" evidence="16">
    <location>
        <position position="479"/>
    </location>
    <ligand>
        <name>chloride</name>
        <dbReference type="ChEBI" id="CHEBI:17996"/>
        <label>1</label>
    </ligand>
</feature>
<keyword evidence="7 17" id="KW-0862">Zinc</keyword>
<feature type="glycosylation site" description="N-linked (GlcNAc...) asparagine; partial" evidence="14">
    <location>
        <position position="543"/>
    </location>
</feature>
<evidence type="ECO:0000256" key="21">
    <source>
        <dbReference type="PROSITE-ProRule" id="PRU01355"/>
    </source>
</evidence>
<feature type="disulfide bond" evidence="18">
    <location>
        <begin position="106"/>
        <end position="115"/>
    </location>
</feature>
<reference evidence="23" key="1">
    <citation type="submission" date="2022-12" db="EMBL/GenBank/DDBJ databases">
        <title>Genome assemblies of Blomia tropicalis.</title>
        <authorList>
            <person name="Cui Y."/>
        </authorList>
    </citation>
    <scope>NUCLEOTIDE SEQUENCE</scope>
    <source>
        <tissue evidence="23">Adult mites</tissue>
    </source>
</reference>
<keyword evidence="3 22" id="KW-0645">Protease</keyword>
<evidence type="ECO:0000313" key="23">
    <source>
        <dbReference type="EMBL" id="KAJ6225294.1"/>
    </source>
</evidence>
<feature type="glycosylation site" description="N-linked (GlcNAc...) asparagine" evidence="14">
    <location>
        <position position="25"/>
    </location>
</feature>
<feature type="binding site" evidence="20">
    <location>
        <position position="344"/>
    </location>
    <ligand>
        <name>Zn(2+)</name>
        <dbReference type="ChEBI" id="CHEBI:29105"/>
        <label>2</label>
        <note>catalytic</note>
    </ligand>
</feature>
<evidence type="ECO:0000256" key="4">
    <source>
        <dbReference type="ARBA" id="ARBA00022723"/>
    </source>
</evidence>
<organism evidence="23 24">
    <name type="scientific">Blomia tropicalis</name>
    <name type="common">Mite</name>
    <dbReference type="NCBI Taxonomy" id="40697"/>
    <lineage>
        <taxon>Eukaryota</taxon>
        <taxon>Metazoa</taxon>
        <taxon>Ecdysozoa</taxon>
        <taxon>Arthropoda</taxon>
        <taxon>Chelicerata</taxon>
        <taxon>Arachnida</taxon>
        <taxon>Acari</taxon>
        <taxon>Acariformes</taxon>
        <taxon>Sarcoptiformes</taxon>
        <taxon>Astigmata</taxon>
        <taxon>Glycyphagoidea</taxon>
        <taxon>Echimyopodidae</taxon>
        <taxon>Blomia</taxon>
    </lineage>
</organism>
<feature type="binding site" evidence="20">
    <location>
        <position position="340"/>
    </location>
    <ligand>
        <name>Zn(2+)</name>
        <dbReference type="ChEBI" id="CHEBI:29105"/>
        <label>2</label>
        <note>catalytic</note>
    </ligand>
</feature>
<evidence type="ECO:0000256" key="22">
    <source>
        <dbReference type="RuleBase" id="RU361144"/>
    </source>
</evidence>
<dbReference type="GO" id="GO:0008237">
    <property type="term" value="F:metallopeptidase activity"/>
    <property type="evidence" value="ECO:0007669"/>
    <property type="project" value="UniProtKB-KW"/>
</dbReference>
<dbReference type="CDD" id="cd06461">
    <property type="entry name" value="M2_ACE"/>
    <property type="match status" value="1"/>
</dbReference>